<keyword evidence="2" id="KW-1185">Reference proteome</keyword>
<gene>
    <name evidence="1" type="ORF">BV25DRAFT_1843021</name>
</gene>
<dbReference type="Proteomes" id="UP000814140">
    <property type="component" value="Unassembled WGS sequence"/>
</dbReference>
<sequence length="373" mass="41455">MQRQNKVLQNQINSKKLRKGSRRIRTTSQILTSRELVAQYNADLARRRAKELKVAEIKAKKAAEEKQRLIQRALGTAKFGGSLASHKKSALQDIASALELDESGVKAVLVEHIRDHLLAHPELQDNHRYQDLFTSLARGKKRVAASMDGLHHLEDGQHSVDPEVESPHTPAILMRTPSPSESTYGFPATPSHVRINTSVNSYTHGVHSFVEPGGSQFHHPSTPPNRPHPRPHCIMLVVVTDVGLIFCTRATKGWDPVTFPGPLPNIESYQRVGVVGVRLRKGFYTSRLGACRFLHVDDPAQVTDLPSLCFAIEMCNPELPFEGTPKPFVRSPNLYLKEFEGDGSEIAPDEHRVRGWMARPTAIHGAWKDGVSG</sequence>
<name>A0ACB8SFP7_9AGAM</name>
<evidence type="ECO:0000313" key="2">
    <source>
        <dbReference type="Proteomes" id="UP000814140"/>
    </source>
</evidence>
<organism evidence="1 2">
    <name type="scientific">Artomyces pyxidatus</name>
    <dbReference type="NCBI Taxonomy" id="48021"/>
    <lineage>
        <taxon>Eukaryota</taxon>
        <taxon>Fungi</taxon>
        <taxon>Dikarya</taxon>
        <taxon>Basidiomycota</taxon>
        <taxon>Agaricomycotina</taxon>
        <taxon>Agaricomycetes</taxon>
        <taxon>Russulales</taxon>
        <taxon>Auriscalpiaceae</taxon>
        <taxon>Artomyces</taxon>
    </lineage>
</organism>
<dbReference type="EMBL" id="MU277296">
    <property type="protein sequence ID" value="KAI0055339.1"/>
    <property type="molecule type" value="Genomic_DNA"/>
</dbReference>
<protein>
    <submittedName>
        <fullName evidence="1">Uncharacterized protein</fullName>
    </submittedName>
</protein>
<evidence type="ECO:0000313" key="1">
    <source>
        <dbReference type="EMBL" id="KAI0055339.1"/>
    </source>
</evidence>
<reference evidence="1" key="2">
    <citation type="journal article" date="2022" name="New Phytol.">
        <title>Evolutionary transition to the ectomycorrhizal habit in the genomes of a hyperdiverse lineage of mushroom-forming fungi.</title>
        <authorList>
            <person name="Looney B."/>
            <person name="Miyauchi S."/>
            <person name="Morin E."/>
            <person name="Drula E."/>
            <person name="Courty P.E."/>
            <person name="Kohler A."/>
            <person name="Kuo A."/>
            <person name="LaButti K."/>
            <person name="Pangilinan J."/>
            <person name="Lipzen A."/>
            <person name="Riley R."/>
            <person name="Andreopoulos W."/>
            <person name="He G."/>
            <person name="Johnson J."/>
            <person name="Nolan M."/>
            <person name="Tritt A."/>
            <person name="Barry K.W."/>
            <person name="Grigoriev I.V."/>
            <person name="Nagy L.G."/>
            <person name="Hibbett D."/>
            <person name="Henrissat B."/>
            <person name="Matheny P.B."/>
            <person name="Labbe J."/>
            <person name="Martin F.M."/>
        </authorList>
    </citation>
    <scope>NUCLEOTIDE SEQUENCE</scope>
    <source>
        <strain evidence="1">HHB10654</strain>
    </source>
</reference>
<accession>A0ACB8SFP7</accession>
<reference evidence="1" key="1">
    <citation type="submission" date="2021-03" db="EMBL/GenBank/DDBJ databases">
        <authorList>
            <consortium name="DOE Joint Genome Institute"/>
            <person name="Ahrendt S."/>
            <person name="Looney B.P."/>
            <person name="Miyauchi S."/>
            <person name="Morin E."/>
            <person name="Drula E."/>
            <person name="Courty P.E."/>
            <person name="Chicoki N."/>
            <person name="Fauchery L."/>
            <person name="Kohler A."/>
            <person name="Kuo A."/>
            <person name="Labutti K."/>
            <person name="Pangilinan J."/>
            <person name="Lipzen A."/>
            <person name="Riley R."/>
            <person name="Andreopoulos W."/>
            <person name="He G."/>
            <person name="Johnson J."/>
            <person name="Barry K.W."/>
            <person name="Grigoriev I.V."/>
            <person name="Nagy L."/>
            <person name="Hibbett D."/>
            <person name="Henrissat B."/>
            <person name="Matheny P.B."/>
            <person name="Labbe J."/>
            <person name="Martin F."/>
        </authorList>
    </citation>
    <scope>NUCLEOTIDE SEQUENCE</scope>
    <source>
        <strain evidence="1">HHB10654</strain>
    </source>
</reference>
<proteinExistence type="predicted"/>
<comment type="caution">
    <text evidence="1">The sequence shown here is derived from an EMBL/GenBank/DDBJ whole genome shotgun (WGS) entry which is preliminary data.</text>
</comment>